<keyword evidence="4" id="KW-0547">Nucleotide-binding</keyword>
<evidence type="ECO:0000256" key="4">
    <source>
        <dbReference type="ARBA" id="ARBA00022741"/>
    </source>
</evidence>
<dbReference type="GO" id="GO:0016887">
    <property type="term" value="F:ATP hydrolysis activity"/>
    <property type="evidence" value="ECO:0007669"/>
    <property type="project" value="InterPro"/>
</dbReference>
<dbReference type="Pfam" id="PF00005">
    <property type="entry name" value="ABC_tran"/>
    <property type="match status" value="1"/>
</dbReference>
<comment type="caution">
    <text evidence="11">The sequence shown here is derived from an EMBL/GenBank/DDBJ whole genome shotgun (WGS) entry which is preliminary data.</text>
</comment>
<sequence length="252" mass="28513">MYLELDHLKKHFDGREVVRDLSLTLEQGQLLCILGASGCGKTTTLNMIGGFLDPDSGSVRLDGEDITRIPPEQRPVTTVFQSYGLFPHMTVLQNVIYGLKFRGVKREQARQKGMRYLEMVGLADYARAYIQEISGGQQQRVALARALIVEPKLCLLDEPFCNLDAALRTKMRHELKRLQKALGLTMVFVTHDQEEAIILADRIAIMDQGELVQNDAPLELCRRPASPFVAEFMDLESLVWTEDGRLLKIIKR</sequence>
<dbReference type="PANTHER" id="PTHR42781">
    <property type="entry name" value="SPERMIDINE/PUTRESCINE IMPORT ATP-BINDING PROTEIN POTA"/>
    <property type="match status" value="1"/>
</dbReference>
<dbReference type="EC" id="7.6.2.9" evidence="9"/>
<feature type="domain" description="ABC transporter" evidence="10">
    <location>
        <begin position="3"/>
        <end position="233"/>
    </location>
</feature>
<evidence type="ECO:0000256" key="9">
    <source>
        <dbReference type="ARBA" id="ARBA00066388"/>
    </source>
</evidence>
<dbReference type="EMBL" id="AGYR01000005">
    <property type="protein sequence ID" value="ENZ19177.1"/>
    <property type="molecule type" value="Genomic_DNA"/>
</dbReference>
<dbReference type="RefSeq" id="WP_002586676.1">
    <property type="nucleotide sequence ID" value="NZ_KB850987.1"/>
</dbReference>
<dbReference type="GO" id="GO:0015408">
    <property type="term" value="F:ABC-type ferric iron transporter activity"/>
    <property type="evidence" value="ECO:0007669"/>
    <property type="project" value="InterPro"/>
</dbReference>
<name>A0A0E2HG98_9FIRM</name>
<dbReference type="InterPro" id="IPR017871">
    <property type="entry name" value="ABC_transporter-like_CS"/>
</dbReference>
<evidence type="ECO:0000313" key="12">
    <source>
        <dbReference type="Proteomes" id="UP000013085"/>
    </source>
</evidence>
<dbReference type="InterPro" id="IPR050093">
    <property type="entry name" value="ABC_SmlMolc_Importer"/>
</dbReference>
<gene>
    <name evidence="11" type="ORF">HMPREF1090_00561</name>
</gene>
<dbReference type="GO" id="GO:0015418">
    <property type="term" value="F:ABC-type quaternary ammonium compound transporting activity"/>
    <property type="evidence" value="ECO:0007669"/>
    <property type="project" value="UniProtKB-EC"/>
</dbReference>
<dbReference type="CDD" id="cd03259">
    <property type="entry name" value="ABC_Carb_Solutes_like"/>
    <property type="match status" value="1"/>
</dbReference>
<evidence type="ECO:0000256" key="8">
    <source>
        <dbReference type="ARBA" id="ARBA00023136"/>
    </source>
</evidence>
<dbReference type="Gene3D" id="3.40.50.300">
    <property type="entry name" value="P-loop containing nucleotide triphosphate hydrolases"/>
    <property type="match status" value="1"/>
</dbReference>
<dbReference type="AlphaFoldDB" id="A0A0E2HG98"/>
<dbReference type="SMART" id="SM00382">
    <property type="entry name" value="AAA"/>
    <property type="match status" value="1"/>
</dbReference>
<dbReference type="HOGENOM" id="CLU_000604_1_22_9"/>
<keyword evidence="6" id="KW-0408">Iron</keyword>
<dbReference type="PATRIC" id="fig|999408.3.peg.600"/>
<keyword evidence="7" id="KW-0406">Ion transport</keyword>
<keyword evidence="1" id="KW-0813">Transport</keyword>
<dbReference type="GO" id="GO:0016020">
    <property type="term" value="C:membrane"/>
    <property type="evidence" value="ECO:0007669"/>
    <property type="project" value="InterPro"/>
</dbReference>
<keyword evidence="3" id="KW-0410">Iron transport</keyword>
<evidence type="ECO:0000256" key="1">
    <source>
        <dbReference type="ARBA" id="ARBA00022448"/>
    </source>
</evidence>
<organism evidence="11 12">
    <name type="scientific">[Clostridium] clostridioforme 90A8</name>
    <dbReference type="NCBI Taxonomy" id="999408"/>
    <lineage>
        <taxon>Bacteria</taxon>
        <taxon>Bacillati</taxon>
        <taxon>Bacillota</taxon>
        <taxon>Clostridia</taxon>
        <taxon>Lachnospirales</taxon>
        <taxon>Lachnospiraceae</taxon>
        <taxon>Enterocloster</taxon>
    </lineage>
</organism>
<dbReference type="InterPro" id="IPR003439">
    <property type="entry name" value="ABC_transporter-like_ATP-bd"/>
</dbReference>
<keyword evidence="5 11" id="KW-0067">ATP-binding</keyword>
<protein>
    <recommendedName>
        <fullName evidence="9">ABC-type quaternary amine transporter</fullName>
        <ecNumber evidence="9">7.6.2.9</ecNumber>
    </recommendedName>
</protein>
<dbReference type="PANTHER" id="PTHR42781:SF4">
    <property type="entry name" value="SPERMIDINE_PUTRESCINE IMPORT ATP-BINDING PROTEIN POTA"/>
    <property type="match status" value="1"/>
</dbReference>
<proteinExistence type="predicted"/>
<dbReference type="GeneID" id="57962571"/>
<evidence type="ECO:0000259" key="10">
    <source>
        <dbReference type="PROSITE" id="PS50893"/>
    </source>
</evidence>
<dbReference type="FunFam" id="3.40.50.300:FF:000425">
    <property type="entry name" value="Probable ABC transporter, ATP-binding subunit"/>
    <property type="match status" value="1"/>
</dbReference>
<dbReference type="Proteomes" id="UP000013085">
    <property type="component" value="Unassembled WGS sequence"/>
</dbReference>
<evidence type="ECO:0000256" key="7">
    <source>
        <dbReference type="ARBA" id="ARBA00023065"/>
    </source>
</evidence>
<keyword evidence="8" id="KW-0472">Membrane</keyword>
<evidence type="ECO:0000256" key="5">
    <source>
        <dbReference type="ARBA" id="ARBA00022840"/>
    </source>
</evidence>
<evidence type="ECO:0000256" key="3">
    <source>
        <dbReference type="ARBA" id="ARBA00022496"/>
    </source>
</evidence>
<dbReference type="SUPFAM" id="SSF52540">
    <property type="entry name" value="P-loop containing nucleoside triphosphate hydrolases"/>
    <property type="match status" value="1"/>
</dbReference>
<dbReference type="InterPro" id="IPR027417">
    <property type="entry name" value="P-loop_NTPase"/>
</dbReference>
<evidence type="ECO:0000256" key="6">
    <source>
        <dbReference type="ARBA" id="ARBA00023004"/>
    </source>
</evidence>
<dbReference type="GO" id="GO:0005524">
    <property type="term" value="F:ATP binding"/>
    <property type="evidence" value="ECO:0007669"/>
    <property type="project" value="UniProtKB-KW"/>
</dbReference>
<dbReference type="PROSITE" id="PS00211">
    <property type="entry name" value="ABC_TRANSPORTER_1"/>
    <property type="match status" value="1"/>
</dbReference>
<accession>A0A0E2HG98</accession>
<dbReference type="InterPro" id="IPR015853">
    <property type="entry name" value="ABC_transpr_FbpC"/>
</dbReference>
<keyword evidence="2" id="KW-1003">Cell membrane</keyword>
<evidence type="ECO:0000256" key="2">
    <source>
        <dbReference type="ARBA" id="ARBA00022475"/>
    </source>
</evidence>
<reference evidence="11 12" key="1">
    <citation type="submission" date="2013-01" db="EMBL/GenBank/DDBJ databases">
        <title>The Genome Sequence of Clostridium clostridioforme 90A8.</title>
        <authorList>
            <consortium name="The Broad Institute Genome Sequencing Platform"/>
            <person name="Earl A."/>
            <person name="Ward D."/>
            <person name="Feldgarden M."/>
            <person name="Gevers D."/>
            <person name="Courvalin P."/>
            <person name="Lambert T."/>
            <person name="Walker B."/>
            <person name="Young S.K."/>
            <person name="Zeng Q."/>
            <person name="Gargeya S."/>
            <person name="Fitzgerald M."/>
            <person name="Haas B."/>
            <person name="Abouelleil A."/>
            <person name="Alvarado L."/>
            <person name="Arachchi H.M."/>
            <person name="Berlin A.M."/>
            <person name="Chapman S.B."/>
            <person name="Dewar J."/>
            <person name="Goldberg J."/>
            <person name="Griggs A."/>
            <person name="Gujja S."/>
            <person name="Hansen M."/>
            <person name="Howarth C."/>
            <person name="Imamovic A."/>
            <person name="Larimer J."/>
            <person name="McCowan C."/>
            <person name="Murphy C."/>
            <person name="Neiman D."/>
            <person name="Pearson M."/>
            <person name="Priest M."/>
            <person name="Roberts A."/>
            <person name="Saif S."/>
            <person name="Shea T."/>
            <person name="Sisk P."/>
            <person name="Sykes S."/>
            <person name="Wortman J."/>
            <person name="Nusbaum C."/>
            <person name="Birren B."/>
        </authorList>
    </citation>
    <scope>NUCLEOTIDE SEQUENCE [LARGE SCALE GENOMIC DNA]</scope>
    <source>
        <strain evidence="11 12">90A8</strain>
    </source>
</reference>
<evidence type="ECO:0000313" key="11">
    <source>
        <dbReference type="EMBL" id="ENZ19177.1"/>
    </source>
</evidence>
<dbReference type="InterPro" id="IPR003593">
    <property type="entry name" value="AAA+_ATPase"/>
</dbReference>
<dbReference type="PROSITE" id="PS50893">
    <property type="entry name" value="ABC_TRANSPORTER_2"/>
    <property type="match status" value="1"/>
</dbReference>